<protein>
    <submittedName>
        <fullName evidence="2">Uncharacterized protein</fullName>
    </submittedName>
</protein>
<dbReference type="AlphaFoldDB" id="A0AAW2KU80"/>
<dbReference type="EMBL" id="JACGWJ010000027">
    <property type="protein sequence ID" value="KAL0309909.1"/>
    <property type="molecule type" value="Genomic_DNA"/>
</dbReference>
<gene>
    <name evidence="2" type="ORF">Sradi_5933200</name>
</gene>
<feature type="transmembrane region" description="Helical" evidence="1">
    <location>
        <begin position="6"/>
        <end position="29"/>
    </location>
</feature>
<accession>A0AAW2KU80</accession>
<organism evidence="2">
    <name type="scientific">Sesamum radiatum</name>
    <name type="common">Black benniseed</name>
    <dbReference type="NCBI Taxonomy" id="300843"/>
    <lineage>
        <taxon>Eukaryota</taxon>
        <taxon>Viridiplantae</taxon>
        <taxon>Streptophyta</taxon>
        <taxon>Embryophyta</taxon>
        <taxon>Tracheophyta</taxon>
        <taxon>Spermatophyta</taxon>
        <taxon>Magnoliopsida</taxon>
        <taxon>eudicotyledons</taxon>
        <taxon>Gunneridae</taxon>
        <taxon>Pentapetalae</taxon>
        <taxon>asterids</taxon>
        <taxon>lamiids</taxon>
        <taxon>Lamiales</taxon>
        <taxon>Pedaliaceae</taxon>
        <taxon>Sesamum</taxon>
    </lineage>
</organism>
<keyword evidence="1" id="KW-0472">Membrane</keyword>
<keyword evidence="1" id="KW-1133">Transmembrane helix</keyword>
<keyword evidence="1" id="KW-0812">Transmembrane</keyword>
<proteinExistence type="predicted"/>
<evidence type="ECO:0000256" key="1">
    <source>
        <dbReference type="SAM" id="Phobius"/>
    </source>
</evidence>
<comment type="caution">
    <text evidence="2">The sequence shown here is derived from an EMBL/GenBank/DDBJ whole genome shotgun (WGS) entry which is preliminary data.</text>
</comment>
<name>A0AAW2KU80_SESRA</name>
<reference evidence="2" key="2">
    <citation type="journal article" date="2024" name="Plant">
        <title>Genomic evolution and insights into agronomic trait innovations of Sesamum species.</title>
        <authorList>
            <person name="Miao H."/>
            <person name="Wang L."/>
            <person name="Qu L."/>
            <person name="Liu H."/>
            <person name="Sun Y."/>
            <person name="Le M."/>
            <person name="Wang Q."/>
            <person name="Wei S."/>
            <person name="Zheng Y."/>
            <person name="Lin W."/>
            <person name="Duan Y."/>
            <person name="Cao H."/>
            <person name="Xiong S."/>
            <person name="Wang X."/>
            <person name="Wei L."/>
            <person name="Li C."/>
            <person name="Ma Q."/>
            <person name="Ju M."/>
            <person name="Zhao R."/>
            <person name="Li G."/>
            <person name="Mu C."/>
            <person name="Tian Q."/>
            <person name="Mei H."/>
            <person name="Zhang T."/>
            <person name="Gao T."/>
            <person name="Zhang H."/>
        </authorList>
    </citation>
    <scope>NUCLEOTIDE SEQUENCE</scope>
    <source>
        <strain evidence="2">G02</strain>
    </source>
</reference>
<evidence type="ECO:0000313" key="2">
    <source>
        <dbReference type="EMBL" id="KAL0309909.1"/>
    </source>
</evidence>
<reference evidence="2" key="1">
    <citation type="submission" date="2020-06" db="EMBL/GenBank/DDBJ databases">
        <authorList>
            <person name="Li T."/>
            <person name="Hu X."/>
            <person name="Zhang T."/>
            <person name="Song X."/>
            <person name="Zhang H."/>
            <person name="Dai N."/>
            <person name="Sheng W."/>
            <person name="Hou X."/>
            <person name="Wei L."/>
        </authorList>
    </citation>
    <scope>NUCLEOTIDE SEQUENCE</scope>
    <source>
        <strain evidence="2">G02</strain>
        <tissue evidence="2">Leaf</tissue>
    </source>
</reference>
<sequence length="88" mass="10097">MDVITLYILCVSVVIVLLGLLNFIWLKFLEHRVPTLRMRRTLQIYGYTNDGRDTEHTSSVERYGGTVTAPSPPLTEKTADKMLRVIMK</sequence>